<dbReference type="Proteomes" id="UP000694520">
    <property type="component" value="Chromosome 5"/>
</dbReference>
<evidence type="ECO:0000259" key="11">
    <source>
        <dbReference type="Pfam" id="PF25179"/>
    </source>
</evidence>
<feature type="compositionally biased region" description="Basic residues" evidence="9">
    <location>
        <begin position="24"/>
        <end position="37"/>
    </location>
</feature>
<feature type="transmembrane region" description="Helical" evidence="8">
    <location>
        <begin position="363"/>
        <end position="391"/>
    </location>
</feature>
<feature type="region of interest" description="Disordered" evidence="9">
    <location>
        <begin position="132"/>
        <end position="227"/>
    </location>
</feature>
<evidence type="ECO:0000256" key="2">
    <source>
        <dbReference type="ARBA" id="ARBA00005512"/>
    </source>
</evidence>
<dbReference type="PANTHER" id="PTHR14463:SF5">
    <property type="entry name" value="LIPASE MATURATION FACTOR 2"/>
    <property type="match status" value="1"/>
</dbReference>
<organism evidence="12 13">
    <name type="scientific">Bos mutus grunniens</name>
    <name type="common">Wild yak</name>
    <name type="synonym">Bos grunniens</name>
    <dbReference type="NCBI Taxonomy" id="30521"/>
    <lineage>
        <taxon>Eukaryota</taxon>
        <taxon>Metazoa</taxon>
        <taxon>Chordata</taxon>
        <taxon>Craniata</taxon>
        <taxon>Vertebrata</taxon>
        <taxon>Euteleostomi</taxon>
        <taxon>Mammalia</taxon>
        <taxon>Eutheria</taxon>
        <taxon>Laurasiatheria</taxon>
        <taxon>Artiodactyla</taxon>
        <taxon>Ruminantia</taxon>
        <taxon>Pecora</taxon>
        <taxon>Bovidae</taxon>
        <taxon>Bovinae</taxon>
        <taxon>Bos</taxon>
    </lineage>
</organism>
<dbReference type="GeneTree" id="ENSGT00530000063702"/>
<accession>A0A8B9WIG8</accession>
<feature type="region of interest" description="Disordered" evidence="9">
    <location>
        <begin position="1"/>
        <end position="53"/>
    </location>
</feature>
<comment type="subcellular location">
    <subcellularLocation>
        <location evidence="1 8">Endoplasmic reticulum membrane</location>
        <topology evidence="1 8">Multi-pass membrane protein</topology>
    </subcellularLocation>
</comment>
<dbReference type="InterPro" id="IPR057433">
    <property type="entry name" value="LMF1/2_C"/>
</dbReference>
<dbReference type="GO" id="GO:0051604">
    <property type="term" value="P:protein maturation"/>
    <property type="evidence" value="ECO:0007669"/>
    <property type="project" value="InterPro"/>
</dbReference>
<feature type="compositionally biased region" description="Basic and acidic residues" evidence="9">
    <location>
        <begin position="719"/>
        <end position="729"/>
    </location>
</feature>
<dbReference type="Pfam" id="PF25179">
    <property type="entry name" value="LMF1_C"/>
    <property type="match status" value="1"/>
</dbReference>
<evidence type="ECO:0000256" key="8">
    <source>
        <dbReference type="RuleBase" id="RU361229"/>
    </source>
</evidence>
<dbReference type="InterPro" id="IPR009613">
    <property type="entry name" value="LMF"/>
</dbReference>
<evidence type="ECO:0000256" key="5">
    <source>
        <dbReference type="ARBA" id="ARBA00022989"/>
    </source>
</evidence>
<evidence type="ECO:0000256" key="9">
    <source>
        <dbReference type="SAM" id="MobiDB-lite"/>
    </source>
</evidence>
<dbReference type="AlphaFoldDB" id="A0A8B9WIG8"/>
<keyword evidence="3 8" id="KW-0812">Transmembrane</keyword>
<protein>
    <recommendedName>
        <fullName evidence="8">Lipase maturation factor</fullName>
    </recommendedName>
</protein>
<evidence type="ECO:0000313" key="12">
    <source>
        <dbReference type="Ensembl" id="ENSBGRP00000007224.1"/>
    </source>
</evidence>
<feature type="domain" description="Lipase maturation factor 1/2 C-terminal" evidence="11">
    <location>
        <begin position="504"/>
        <end position="642"/>
    </location>
</feature>
<keyword evidence="4 8" id="KW-0256">Endoplasmic reticulum</keyword>
<feature type="compositionally biased region" description="Gly residues" evidence="9">
    <location>
        <begin position="170"/>
        <end position="196"/>
    </location>
</feature>
<dbReference type="GO" id="GO:0005789">
    <property type="term" value="C:endoplasmic reticulum membrane"/>
    <property type="evidence" value="ECO:0007669"/>
    <property type="project" value="UniProtKB-SubCell"/>
</dbReference>
<keyword evidence="6 8" id="KW-0472">Membrane</keyword>
<dbReference type="Ensembl" id="ENSBGRT00000008290.1">
    <property type="protein sequence ID" value="ENSBGRP00000007224.1"/>
    <property type="gene ID" value="ENSBGRG00000004503.1"/>
</dbReference>
<keyword evidence="13" id="KW-1185">Reference proteome</keyword>
<feature type="domain" description="Lipase maturation factor 1/2 N-terminal" evidence="10">
    <location>
        <begin position="254"/>
        <end position="348"/>
    </location>
</feature>
<feature type="compositionally biased region" description="Basic and acidic residues" evidence="9">
    <location>
        <begin position="145"/>
        <end position="158"/>
    </location>
</feature>
<evidence type="ECO:0000256" key="6">
    <source>
        <dbReference type="ARBA" id="ARBA00023136"/>
    </source>
</evidence>
<feature type="transmembrane region" description="Helical" evidence="8">
    <location>
        <begin position="315"/>
        <end position="342"/>
    </location>
</feature>
<feature type="region of interest" description="Disordered" evidence="9">
    <location>
        <begin position="716"/>
        <end position="759"/>
    </location>
</feature>
<proteinExistence type="inferred from homology"/>
<feature type="transmembrane region" description="Helical" evidence="8">
    <location>
        <begin position="425"/>
        <end position="444"/>
    </location>
</feature>
<evidence type="ECO:0000256" key="3">
    <source>
        <dbReference type="ARBA" id="ARBA00022692"/>
    </source>
</evidence>
<feature type="transmembrane region" description="Helical" evidence="8">
    <location>
        <begin position="456"/>
        <end position="479"/>
    </location>
</feature>
<dbReference type="Pfam" id="PF06762">
    <property type="entry name" value="LMF1"/>
    <property type="match status" value="1"/>
</dbReference>
<reference evidence="12" key="2">
    <citation type="submission" date="2025-08" db="UniProtKB">
        <authorList>
            <consortium name="Ensembl"/>
        </authorList>
    </citation>
    <scope>IDENTIFICATION</scope>
</reference>
<reference evidence="12" key="3">
    <citation type="submission" date="2025-09" db="UniProtKB">
        <authorList>
            <consortium name="Ensembl"/>
        </authorList>
    </citation>
    <scope>IDENTIFICATION</scope>
</reference>
<evidence type="ECO:0000256" key="1">
    <source>
        <dbReference type="ARBA" id="ARBA00004477"/>
    </source>
</evidence>
<keyword evidence="5 8" id="KW-1133">Transmembrane helix</keyword>
<feature type="transmembrane region" description="Helical" evidence="8">
    <location>
        <begin position="283"/>
        <end position="303"/>
    </location>
</feature>
<name>A0A8B9WIG8_BOSMU</name>
<feature type="compositionally biased region" description="Low complexity" evidence="9">
    <location>
        <begin position="38"/>
        <end position="49"/>
    </location>
</feature>
<comment type="similarity">
    <text evidence="2 8">Belongs to the lipase maturation factor family.</text>
</comment>
<reference evidence="12" key="1">
    <citation type="submission" date="2019-05" db="EMBL/GenBank/DDBJ databases">
        <authorList>
            <person name="Zhang S."/>
            <person name="Liu J."/>
        </authorList>
    </citation>
    <scope>NUCLEOTIDE SEQUENCE [LARGE SCALE GENOMIC DNA]</scope>
</reference>
<dbReference type="PANTHER" id="PTHR14463">
    <property type="entry name" value="LIPASE MATURATION FACTOR"/>
    <property type="match status" value="1"/>
</dbReference>
<comment type="function">
    <text evidence="8">Involved in the maturation of specific proteins in the endoplasmic reticulum.</text>
</comment>
<sequence length="759" mass="84674">MVSRPKRRSWEKGNEPADECSQSARRRRHTPQRRQRPAARAPRPAPRATPRGRPHLLKIFAQLGRHVHLPVPGEVADGQQEVGEARLHVLHVREEPDRPGDRSAGFQRGRCTQPATTSGAILLFPPRKIRSAQRRAHNLTQTDRVTPERAQDAPEAGRQRGRGPACSCGRRGGAGRGRRGGAGQGRRGGAGGAGAEGRGRADQGIVSSPPRSGHGGLSGPTAALSPGRGRRLHVRLRFPLHADPGWARCFFISSALTYHYETQCLPTPAAWFAHHLPVWLHKLSVVATFLIEIAVPPLFFAPVRRLRLAAFYSQVLLQVLIILTGNYNFFNLLTLVLTTALLDDTHLAAKSSTSRRKRMPSSWPKALLAMLTLLLELAVYGLLACGVVHYFGLEVDWEQHVVRSRTTFTFHQLSQWLKTVTLPTMWLGAASLAWELLTALWRWVQVRGSLRKLCAAVQLSVFGTATVALFLISLVPYSYMEPSSHGRLWTGAHRLFSTVEHLQLANSYGLFRRMTGLGGRPEVVLEGSYDGHQWTEIEFMYKPGNLSRPPPIVVPHQPRLDWQMWFAALGPHTHSPWFTSLVLRLLQGKEPVIRLVQNHVPSYPFHQQPPTYVRAQLYKYWFSHPWEQGQWWRRQWVEEFFPSVSLGDPALDMLLRQFGLQDKSPPRAGGSSNTLSQALHWVRKQLSPLEAPALLWGLLGAVGAIKVMQALLGPQSLPRTKEEKHKPAPQEDSVAASKQASPAPNISSGSQTPRRKKSP</sequence>
<evidence type="ECO:0000259" key="10">
    <source>
        <dbReference type="Pfam" id="PF06762"/>
    </source>
</evidence>
<evidence type="ECO:0000313" key="13">
    <source>
        <dbReference type="Proteomes" id="UP000694520"/>
    </source>
</evidence>
<evidence type="ECO:0000256" key="7">
    <source>
        <dbReference type="ARBA" id="ARBA00023180"/>
    </source>
</evidence>
<feature type="compositionally biased region" description="Polar residues" evidence="9">
    <location>
        <begin position="736"/>
        <end position="752"/>
    </location>
</feature>
<dbReference type="InterPro" id="IPR057434">
    <property type="entry name" value="LMF1/2_N"/>
</dbReference>
<keyword evidence="7" id="KW-0325">Glycoprotein</keyword>
<gene>
    <name evidence="12" type="primary">LMF2</name>
</gene>
<evidence type="ECO:0000256" key="4">
    <source>
        <dbReference type="ARBA" id="ARBA00022824"/>
    </source>
</evidence>